<name>A0A2G2YK29_CAPAN</name>
<reference evidence="1 2" key="1">
    <citation type="journal article" date="2014" name="Nat. Genet.">
        <title>Genome sequence of the hot pepper provides insights into the evolution of pungency in Capsicum species.</title>
        <authorList>
            <person name="Kim S."/>
            <person name="Park M."/>
            <person name="Yeom S.I."/>
            <person name="Kim Y.M."/>
            <person name="Lee J.M."/>
            <person name="Lee H.A."/>
            <person name="Seo E."/>
            <person name="Choi J."/>
            <person name="Cheong K."/>
            <person name="Kim K.T."/>
            <person name="Jung K."/>
            <person name="Lee G.W."/>
            <person name="Oh S.K."/>
            <person name="Bae C."/>
            <person name="Kim S.B."/>
            <person name="Lee H.Y."/>
            <person name="Kim S.Y."/>
            <person name="Kim M.S."/>
            <person name="Kang B.C."/>
            <person name="Jo Y.D."/>
            <person name="Yang H.B."/>
            <person name="Jeong H.J."/>
            <person name="Kang W.H."/>
            <person name="Kwon J.K."/>
            <person name="Shin C."/>
            <person name="Lim J.Y."/>
            <person name="Park J.H."/>
            <person name="Huh J.H."/>
            <person name="Kim J.S."/>
            <person name="Kim B.D."/>
            <person name="Cohen O."/>
            <person name="Paran I."/>
            <person name="Suh M.C."/>
            <person name="Lee S.B."/>
            <person name="Kim Y.K."/>
            <person name="Shin Y."/>
            <person name="Noh S.J."/>
            <person name="Park J."/>
            <person name="Seo Y.S."/>
            <person name="Kwon S.Y."/>
            <person name="Kim H.A."/>
            <person name="Park J.M."/>
            <person name="Kim H.J."/>
            <person name="Choi S.B."/>
            <person name="Bosland P.W."/>
            <person name="Reeves G."/>
            <person name="Jo S.H."/>
            <person name="Lee B.W."/>
            <person name="Cho H.T."/>
            <person name="Choi H.S."/>
            <person name="Lee M.S."/>
            <person name="Yu Y."/>
            <person name="Do Choi Y."/>
            <person name="Park B.S."/>
            <person name="van Deynze A."/>
            <person name="Ashrafi H."/>
            <person name="Hill T."/>
            <person name="Kim W.T."/>
            <person name="Pai H.S."/>
            <person name="Ahn H.K."/>
            <person name="Yeam I."/>
            <person name="Giovannoni J.J."/>
            <person name="Rose J.K."/>
            <person name="Sorensen I."/>
            <person name="Lee S.J."/>
            <person name="Kim R.W."/>
            <person name="Choi I.Y."/>
            <person name="Choi B.S."/>
            <person name="Lim J.S."/>
            <person name="Lee Y.H."/>
            <person name="Choi D."/>
        </authorList>
    </citation>
    <scope>NUCLEOTIDE SEQUENCE [LARGE SCALE GENOMIC DNA]</scope>
    <source>
        <strain evidence="2">cv. CM334</strain>
    </source>
</reference>
<dbReference type="AlphaFoldDB" id="A0A2G2YK29"/>
<dbReference type="PANTHER" id="PTHR33223:SF8">
    <property type="entry name" value="OS04G0172440 PROTEIN"/>
    <property type="match status" value="1"/>
</dbReference>
<dbReference type="OMA" id="RENEGHA"/>
<sequence length="278" mass="32228">MREPILNISIDQHHAIESTFKLTNPYGYTHLSEFSLNTEKPVMTEEQEEMTKKLRSLELAMKVFQGLKGYKSVSSKDLCMFLGINLPLGFKMPQFEKYDRHGDPVAYLRHYCNQLRGTVGNEELLMTYFGKSLLSLSSEWLVDQDIDKWNSWDDLAYEFAQQFKYNLELIPNEKSSTNMKKKSTKSFREYTIKWCEQASRVKLPMKKSEIVDVFIQVQDETYYQHLLPALGKPFIEVLKIGEMIKDRIKTGHIVSFAILKAPTQEIQKGSASVGENKN</sequence>
<keyword evidence="2" id="KW-1185">Reference proteome</keyword>
<evidence type="ECO:0000313" key="2">
    <source>
        <dbReference type="Proteomes" id="UP000222542"/>
    </source>
</evidence>
<dbReference type="Gramene" id="PHT69951">
    <property type="protein sequence ID" value="PHT69951"/>
    <property type="gene ID" value="T459_25055"/>
</dbReference>
<dbReference type="EMBL" id="AYRZ02000010">
    <property type="protein sequence ID" value="PHT69951.1"/>
    <property type="molecule type" value="Genomic_DNA"/>
</dbReference>
<evidence type="ECO:0000313" key="1">
    <source>
        <dbReference type="EMBL" id="PHT69951.1"/>
    </source>
</evidence>
<reference evidence="1 2" key="2">
    <citation type="journal article" date="2017" name="Genome Biol.">
        <title>New reference genome sequences of hot pepper reveal the massive evolution of plant disease-resistance genes by retroduplication.</title>
        <authorList>
            <person name="Kim S."/>
            <person name="Park J."/>
            <person name="Yeom S.I."/>
            <person name="Kim Y.M."/>
            <person name="Seo E."/>
            <person name="Kim K.T."/>
            <person name="Kim M.S."/>
            <person name="Lee J.M."/>
            <person name="Cheong K."/>
            <person name="Shin H.S."/>
            <person name="Kim S.B."/>
            <person name="Han K."/>
            <person name="Lee J."/>
            <person name="Park M."/>
            <person name="Lee H.A."/>
            <person name="Lee H.Y."/>
            <person name="Lee Y."/>
            <person name="Oh S."/>
            <person name="Lee J.H."/>
            <person name="Choi E."/>
            <person name="Choi E."/>
            <person name="Lee S.E."/>
            <person name="Jeon J."/>
            <person name="Kim H."/>
            <person name="Choi G."/>
            <person name="Song H."/>
            <person name="Lee J."/>
            <person name="Lee S.C."/>
            <person name="Kwon J.K."/>
            <person name="Lee H.Y."/>
            <person name="Koo N."/>
            <person name="Hong Y."/>
            <person name="Kim R.W."/>
            <person name="Kang W.H."/>
            <person name="Huh J.H."/>
            <person name="Kang B.C."/>
            <person name="Yang T.J."/>
            <person name="Lee Y.H."/>
            <person name="Bennetzen J.L."/>
            <person name="Choi D."/>
        </authorList>
    </citation>
    <scope>NUCLEOTIDE SEQUENCE [LARGE SCALE GENOMIC DNA]</scope>
    <source>
        <strain evidence="2">cv. CM334</strain>
    </source>
</reference>
<protein>
    <recommendedName>
        <fullName evidence="3">Retrotransposon gag domain-containing protein</fullName>
    </recommendedName>
</protein>
<organism evidence="1 2">
    <name type="scientific">Capsicum annuum</name>
    <name type="common">Capsicum pepper</name>
    <dbReference type="NCBI Taxonomy" id="4072"/>
    <lineage>
        <taxon>Eukaryota</taxon>
        <taxon>Viridiplantae</taxon>
        <taxon>Streptophyta</taxon>
        <taxon>Embryophyta</taxon>
        <taxon>Tracheophyta</taxon>
        <taxon>Spermatophyta</taxon>
        <taxon>Magnoliopsida</taxon>
        <taxon>eudicotyledons</taxon>
        <taxon>Gunneridae</taxon>
        <taxon>Pentapetalae</taxon>
        <taxon>asterids</taxon>
        <taxon>lamiids</taxon>
        <taxon>Solanales</taxon>
        <taxon>Solanaceae</taxon>
        <taxon>Solanoideae</taxon>
        <taxon>Capsiceae</taxon>
        <taxon>Capsicum</taxon>
    </lineage>
</organism>
<dbReference type="STRING" id="4072.A0A2G2YK29"/>
<comment type="caution">
    <text evidence="1">The sequence shown here is derived from an EMBL/GenBank/DDBJ whole genome shotgun (WGS) entry which is preliminary data.</text>
</comment>
<gene>
    <name evidence="1" type="ORF">T459_25055</name>
</gene>
<evidence type="ECO:0008006" key="3">
    <source>
        <dbReference type="Google" id="ProtNLM"/>
    </source>
</evidence>
<dbReference type="PANTHER" id="PTHR33223">
    <property type="entry name" value="CCHC-TYPE DOMAIN-CONTAINING PROTEIN"/>
    <property type="match status" value="1"/>
</dbReference>
<proteinExistence type="predicted"/>
<accession>A0A2G2YK29</accession>
<dbReference type="Proteomes" id="UP000222542">
    <property type="component" value="Unassembled WGS sequence"/>
</dbReference>